<dbReference type="CDD" id="cd04164">
    <property type="entry name" value="trmE"/>
    <property type="match status" value="1"/>
</dbReference>
<evidence type="ECO:0000256" key="9">
    <source>
        <dbReference type="ARBA" id="ARBA00023134"/>
    </source>
</evidence>
<feature type="binding site" evidence="10">
    <location>
        <begin position="275"/>
        <end position="278"/>
    </location>
    <ligand>
        <name>GTP</name>
        <dbReference type="ChEBI" id="CHEBI:37565"/>
    </ligand>
</feature>
<name>A0A923NP34_9FIRM</name>
<dbReference type="PANTHER" id="PTHR42714:SF2">
    <property type="entry name" value="TRNA MODIFICATION GTPASE GTPBP3, MITOCHONDRIAL"/>
    <property type="match status" value="1"/>
</dbReference>
<dbReference type="InterPro" id="IPR005225">
    <property type="entry name" value="Small_GTP-bd"/>
</dbReference>
<evidence type="ECO:0000256" key="4">
    <source>
        <dbReference type="ARBA" id="ARBA00022723"/>
    </source>
</evidence>
<evidence type="ECO:0000256" key="11">
    <source>
        <dbReference type="RuleBase" id="RU003313"/>
    </source>
</evidence>
<keyword evidence="14" id="KW-1185">Reference proteome</keyword>
<evidence type="ECO:0000256" key="3">
    <source>
        <dbReference type="ARBA" id="ARBA00022694"/>
    </source>
</evidence>
<feature type="binding site" evidence="10">
    <location>
        <position position="235"/>
    </location>
    <ligand>
        <name>Mg(2+)</name>
        <dbReference type="ChEBI" id="CHEBI:18420"/>
    </ligand>
</feature>
<dbReference type="FunFam" id="3.40.50.300:FF:000494">
    <property type="entry name" value="tRNA modification GTPase MnmE"/>
    <property type="match status" value="1"/>
</dbReference>
<feature type="binding site" evidence="10">
    <location>
        <position position="256"/>
    </location>
    <ligand>
        <name>Mg(2+)</name>
        <dbReference type="ChEBI" id="CHEBI:18420"/>
    </ligand>
</feature>
<feature type="binding site" evidence="10">
    <location>
        <position position="255"/>
    </location>
    <ligand>
        <name>K(+)</name>
        <dbReference type="ChEBI" id="CHEBI:29103"/>
    </ligand>
</feature>
<reference evidence="13" key="1">
    <citation type="submission" date="2020-08" db="EMBL/GenBank/DDBJ databases">
        <title>Genome public.</title>
        <authorList>
            <person name="Liu C."/>
            <person name="Sun Q."/>
        </authorList>
    </citation>
    <scope>NUCLEOTIDE SEQUENCE</scope>
    <source>
        <strain evidence="13">BX12</strain>
    </source>
</reference>
<keyword evidence="9 10" id="KW-0342">GTP-binding</keyword>
<keyword evidence="2 10" id="KW-0963">Cytoplasm</keyword>
<dbReference type="GO" id="GO:0030488">
    <property type="term" value="P:tRNA methylation"/>
    <property type="evidence" value="ECO:0007669"/>
    <property type="project" value="TreeGrafter"/>
</dbReference>
<evidence type="ECO:0000313" key="13">
    <source>
        <dbReference type="EMBL" id="MBC6680120.1"/>
    </source>
</evidence>
<keyword evidence="5 10" id="KW-0547">Nucleotide-binding</keyword>
<dbReference type="PRINTS" id="PR00449">
    <property type="entry name" value="RASTRNSFRMNG"/>
</dbReference>
<dbReference type="Pfam" id="PF01926">
    <property type="entry name" value="MMR_HSR1"/>
    <property type="match status" value="1"/>
</dbReference>
<feature type="binding site" evidence="10">
    <location>
        <position position="125"/>
    </location>
    <ligand>
        <name>(6S)-5-formyl-5,6,7,8-tetrahydrofolate</name>
        <dbReference type="ChEBI" id="CHEBI:57457"/>
    </ligand>
</feature>
<evidence type="ECO:0000256" key="1">
    <source>
        <dbReference type="ARBA" id="ARBA00011043"/>
    </source>
</evidence>
<keyword evidence="8 10" id="KW-0630">Potassium</keyword>
<dbReference type="Proteomes" id="UP000602647">
    <property type="component" value="Unassembled WGS sequence"/>
</dbReference>
<accession>A0A923NP34</accession>
<comment type="subunit">
    <text evidence="10">Homodimer. Heterotetramer of two MnmE and two MnmG subunits.</text>
</comment>
<feature type="binding site" evidence="10">
    <location>
        <position position="231"/>
    </location>
    <ligand>
        <name>K(+)</name>
        <dbReference type="ChEBI" id="CHEBI:29103"/>
    </ligand>
</feature>
<comment type="similarity">
    <text evidence="1 10 11">Belongs to the TRAFAC class TrmE-Era-EngA-EngB-Septin-like GTPase superfamily. TrmE GTPase family.</text>
</comment>
<feature type="binding site" evidence="10">
    <location>
        <position position="459"/>
    </location>
    <ligand>
        <name>(6S)-5-formyl-5,6,7,8-tetrahydrofolate</name>
        <dbReference type="ChEBI" id="CHEBI:57457"/>
    </ligand>
</feature>
<dbReference type="InterPro" id="IPR027368">
    <property type="entry name" value="MnmE_dom2"/>
</dbReference>
<dbReference type="InterPro" id="IPR018948">
    <property type="entry name" value="GTP-bd_TrmE_N"/>
</dbReference>
<dbReference type="EC" id="3.6.-.-" evidence="10"/>
<dbReference type="Pfam" id="PF10396">
    <property type="entry name" value="TrmE_N"/>
    <property type="match status" value="1"/>
</dbReference>
<organism evidence="13 14">
    <name type="scientific">Zhenpiania hominis</name>
    <dbReference type="NCBI Taxonomy" id="2763644"/>
    <lineage>
        <taxon>Bacteria</taxon>
        <taxon>Bacillati</taxon>
        <taxon>Bacillota</taxon>
        <taxon>Clostridia</taxon>
        <taxon>Peptostreptococcales</taxon>
        <taxon>Anaerovoracaceae</taxon>
        <taxon>Zhenpiania</taxon>
    </lineage>
</organism>
<dbReference type="Gene3D" id="3.40.50.300">
    <property type="entry name" value="P-loop containing nucleotide triphosphate hydrolases"/>
    <property type="match status" value="1"/>
</dbReference>
<keyword evidence="6 10" id="KW-0378">Hydrolase</keyword>
<dbReference type="Gene3D" id="1.20.120.430">
    <property type="entry name" value="tRNA modification GTPase MnmE domain 2"/>
    <property type="match status" value="1"/>
</dbReference>
<dbReference type="Gene3D" id="3.30.1360.120">
    <property type="entry name" value="Probable tRNA modification gtpase trme, domain 1"/>
    <property type="match status" value="1"/>
</dbReference>
<feature type="binding site" evidence="10">
    <location>
        <position position="21"/>
    </location>
    <ligand>
        <name>(6S)-5-formyl-5,6,7,8-tetrahydrofolate</name>
        <dbReference type="ChEBI" id="CHEBI:57457"/>
    </ligand>
</feature>
<dbReference type="GO" id="GO:0002098">
    <property type="term" value="P:tRNA wobble uridine modification"/>
    <property type="evidence" value="ECO:0007669"/>
    <property type="project" value="TreeGrafter"/>
</dbReference>
<proteinExistence type="inferred from homology"/>
<keyword evidence="7 10" id="KW-0460">Magnesium</keyword>
<comment type="cofactor">
    <cofactor evidence="10">
        <name>K(+)</name>
        <dbReference type="ChEBI" id="CHEBI:29103"/>
    </cofactor>
    <text evidence="10">Binds 1 potassium ion per subunit.</text>
</comment>
<dbReference type="NCBIfam" id="NF003661">
    <property type="entry name" value="PRK05291.1-3"/>
    <property type="match status" value="1"/>
</dbReference>
<dbReference type="FunFam" id="3.30.1360.120:FF:000003">
    <property type="entry name" value="tRNA modification GTPase MnmE"/>
    <property type="match status" value="1"/>
</dbReference>
<dbReference type="GO" id="GO:0005525">
    <property type="term" value="F:GTP binding"/>
    <property type="evidence" value="ECO:0007669"/>
    <property type="project" value="UniProtKB-UniRule"/>
</dbReference>
<comment type="caution">
    <text evidence="13">The sequence shown here is derived from an EMBL/GenBank/DDBJ whole genome shotgun (WGS) entry which is preliminary data.</text>
</comment>
<evidence type="ECO:0000256" key="2">
    <source>
        <dbReference type="ARBA" id="ARBA00022490"/>
    </source>
</evidence>
<comment type="caution">
    <text evidence="10">Lacks conserved residue(s) required for the propagation of feature annotation.</text>
</comment>
<dbReference type="RefSeq" id="WP_187303222.1">
    <property type="nucleotide sequence ID" value="NZ_JACRYT010000009.1"/>
</dbReference>
<dbReference type="HAMAP" id="MF_00379">
    <property type="entry name" value="GTPase_MnmE"/>
    <property type="match status" value="1"/>
</dbReference>
<dbReference type="SUPFAM" id="SSF116878">
    <property type="entry name" value="TrmE connector domain"/>
    <property type="match status" value="1"/>
</dbReference>
<evidence type="ECO:0000256" key="6">
    <source>
        <dbReference type="ARBA" id="ARBA00022801"/>
    </source>
</evidence>
<feature type="binding site" evidence="10">
    <location>
        <begin position="231"/>
        <end position="236"/>
    </location>
    <ligand>
        <name>GTP</name>
        <dbReference type="ChEBI" id="CHEBI:37565"/>
    </ligand>
</feature>
<comment type="function">
    <text evidence="10">Exhibits a very high intrinsic GTPase hydrolysis rate. Involved in the addition of a carboxymethylaminomethyl (cmnm) group at the wobble position (U34) of certain tRNAs, forming tRNA-cmnm(5)s(2)U34.</text>
</comment>
<dbReference type="InterPro" id="IPR027417">
    <property type="entry name" value="P-loop_NTPase"/>
</dbReference>
<dbReference type="GO" id="GO:0042802">
    <property type="term" value="F:identical protein binding"/>
    <property type="evidence" value="ECO:0007669"/>
    <property type="project" value="UniProtKB-ARBA"/>
</dbReference>
<feature type="binding site" evidence="10">
    <location>
        <position position="86"/>
    </location>
    <ligand>
        <name>(6S)-5-formyl-5,6,7,8-tetrahydrofolate</name>
        <dbReference type="ChEBI" id="CHEBI:57457"/>
    </ligand>
</feature>
<dbReference type="SUPFAM" id="SSF52540">
    <property type="entry name" value="P-loop containing nucleoside triphosphate hydrolases"/>
    <property type="match status" value="1"/>
</dbReference>
<evidence type="ECO:0000259" key="12">
    <source>
        <dbReference type="PROSITE" id="PS51709"/>
    </source>
</evidence>
<keyword evidence="4 10" id="KW-0479">Metal-binding</keyword>
<dbReference type="Pfam" id="PF12631">
    <property type="entry name" value="MnmE_helical"/>
    <property type="match status" value="1"/>
</dbReference>
<dbReference type="GO" id="GO:0046872">
    <property type="term" value="F:metal ion binding"/>
    <property type="evidence" value="ECO:0007669"/>
    <property type="project" value="UniProtKB-KW"/>
</dbReference>
<dbReference type="PANTHER" id="PTHR42714">
    <property type="entry name" value="TRNA MODIFICATION GTPASE GTPBP3"/>
    <property type="match status" value="1"/>
</dbReference>
<dbReference type="NCBIfam" id="TIGR00231">
    <property type="entry name" value="small_GTP"/>
    <property type="match status" value="1"/>
</dbReference>
<dbReference type="PROSITE" id="PS51709">
    <property type="entry name" value="G_TRME"/>
    <property type="match status" value="1"/>
</dbReference>
<evidence type="ECO:0000256" key="10">
    <source>
        <dbReference type="HAMAP-Rule" id="MF_00379"/>
    </source>
</evidence>
<comment type="subcellular location">
    <subcellularLocation>
        <location evidence="10">Cytoplasm</location>
    </subcellularLocation>
</comment>
<dbReference type="CDD" id="cd14858">
    <property type="entry name" value="TrmE_N"/>
    <property type="match status" value="1"/>
</dbReference>
<protein>
    <recommendedName>
        <fullName evidence="10">tRNA modification GTPase MnmE</fullName>
        <ecNumber evidence="10">3.6.-.-</ecNumber>
    </recommendedName>
</protein>
<dbReference type="InterPro" id="IPR006073">
    <property type="entry name" value="GTP-bd"/>
</dbReference>
<sequence>MEDTIAAIATAYGEGGIGIVRISGPNTYDILKKIFVPRNRKQDWKMENRKMTYGHIMDPKDGQVVDEVLSVFMKEPHTYTKEDVAEINCHGSMVSLRKTLELVLRNGARLAEPGEFTKRAFLNGRLDLSQAEAVIDLIKAKTDKSFDVAMGQLEGVLSEEVGKIRASLLDLLVNVTVNIDYPDEDIEELTYEKMEDEISQISNMIEKLLSTADSGRLIREGLNVAIIGKPNVGKSSLMNELLKETRAIVTEIPGTTRDTIEEVLNIRNIPVRLIDTAGIRETDDKIEKIGIEKSKKSFNEADLILFVLDVSRELSEEDQEIIHYIGDRKAIVLINKIDLEKKWDLTFLKEQMPNASVIETSLKDRFGVEKVEEEIVNMVYSGSVRQNDSLMVTNVRHKNLLEQAKSSLADAQSMTAAREAMDFIEVDLKSAYDSLGEITGETVSDDIINEVFSRFCLGK</sequence>
<evidence type="ECO:0000256" key="8">
    <source>
        <dbReference type="ARBA" id="ARBA00022958"/>
    </source>
</evidence>
<gene>
    <name evidence="10 13" type="primary">mnmE</name>
    <name evidence="10" type="synonym">trmE</name>
    <name evidence="13" type="ORF">H9L42_09770</name>
</gene>
<feature type="binding site" evidence="10">
    <location>
        <begin position="250"/>
        <end position="256"/>
    </location>
    <ligand>
        <name>GTP</name>
        <dbReference type="ChEBI" id="CHEBI:37565"/>
    </ligand>
</feature>
<dbReference type="GO" id="GO:0003924">
    <property type="term" value="F:GTPase activity"/>
    <property type="evidence" value="ECO:0007669"/>
    <property type="project" value="UniProtKB-UniRule"/>
</dbReference>
<dbReference type="InterPro" id="IPR027266">
    <property type="entry name" value="TrmE/GcvT-like"/>
</dbReference>
<evidence type="ECO:0000313" key="14">
    <source>
        <dbReference type="Proteomes" id="UP000602647"/>
    </source>
</evidence>
<dbReference type="GO" id="GO:0005829">
    <property type="term" value="C:cytosol"/>
    <property type="evidence" value="ECO:0007669"/>
    <property type="project" value="TreeGrafter"/>
</dbReference>
<feature type="binding site" evidence="10">
    <location>
        <position position="252"/>
    </location>
    <ligand>
        <name>K(+)</name>
        <dbReference type="ChEBI" id="CHEBI:29103"/>
    </ligand>
</feature>
<feature type="domain" description="TrmE-type G" evidence="12">
    <location>
        <begin position="221"/>
        <end position="380"/>
    </location>
</feature>
<dbReference type="AlphaFoldDB" id="A0A923NP34"/>
<dbReference type="InterPro" id="IPR025867">
    <property type="entry name" value="MnmE_helical"/>
</dbReference>
<dbReference type="EMBL" id="JACRYT010000009">
    <property type="protein sequence ID" value="MBC6680120.1"/>
    <property type="molecule type" value="Genomic_DNA"/>
</dbReference>
<evidence type="ECO:0000256" key="5">
    <source>
        <dbReference type="ARBA" id="ARBA00022741"/>
    </source>
</evidence>
<keyword evidence="3 10" id="KW-0819">tRNA processing</keyword>
<dbReference type="InterPro" id="IPR031168">
    <property type="entry name" value="G_TrmE"/>
</dbReference>
<feature type="binding site" evidence="10">
    <location>
        <position position="250"/>
    </location>
    <ligand>
        <name>K(+)</name>
        <dbReference type="ChEBI" id="CHEBI:29103"/>
    </ligand>
</feature>
<dbReference type="InterPro" id="IPR004520">
    <property type="entry name" value="GTPase_MnmE"/>
</dbReference>
<dbReference type="NCBIfam" id="TIGR00450">
    <property type="entry name" value="mnmE_trmE_thdF"/>
    <property type="match status" value="1"/>
</dbReference>
<evidence type="ECO:0000256" key="7">
    <source>
        <dbReference type="ARBA" id="ARBA00022842"/>
    </source>
</evidence>